<dbReference type="PANTHER" id="PTHR38110:SF4">
    <property type="entry name" value="THIOESTERASE-LIKE SUPERFAMILY-DOMAIN-CONTAINING PROTEIN"/>
    <property type="match status" value="1"/>
</dbReference>
<dbReference type="InterPro" id="IPR052389">
    <property type="entry name" value="Sec_Metab_Biosynth-Assoc"/>
</dbReference>
<gene>
    <name evidence="3" type="ORF">B0T17DRAFT_624858</name>
</gene>
<reference evidence="3" key="1">
    <citation type="submission" date="2023-06" db="EMBL/GenBank/DDBJ databases">
        <title>Genome-scale phylogeny and comparative genomics of the fungal order Sordariales.</title>
        <authorList>
            <consortium name="Lawrence Berkeley National Laboratory"/>
            <person name="Hensen N."/>
            <person name="Bonometti L."/>
            <person name="Westerberg I."/>
            <person name="Brannstrom I.O."/>
            <person name="Guillou S."/>
            <person name="Cros-Aarteil S."/>
            <person name="Calhoun S."/>
            <person name="Haridas S."/>
            <person name="Kuo A."/>
            <person name="Mondo S."/>
            <person name="Pangilinan J."/>
            <person name="Riley R."/>
            <person name="LaButti K."/>
            <person name="Andreopoulos B."/>
            <person name="Lipzen A."/>
            <person name="Chen C."/>
            <person name="Yanf M."/>
            <person name="Daum C."/>
            <person name="Ng V."/>
            <person name="Clum A."/>
            <person name="Steindorff A."/>
            <person name="Ohm R."/>
            <person name="Martin F."/>
            <person name="Silar P."/>
            <person name="Natvig D."/>
            <person name="Lalanne C."/>
            <person name="Gautier V."/>
            <person name="Ament-velasquez S.L."/>
            <person name="Kruys A."/>
            <person name="Hutchinson M.I."/>
            <person name="Powell A.J."/>
            <person name="Barry K."/>
            <person name="Miller A.N."/>
            <person name="Grigoriev I.V."/>
            <person name="Debuchy R."/>
            <person name="Gladieux P."/>
            <person name="Thoren M.H."/>
            <person name="Johannesson H."/>
        </authorList>
    </citation>
    <scope>NUCLEOTIDE SEQUENCE</scope>
    <source>
        <strain evidence="3">SMH3391-2</strain>
    </source>
</reference>
<organism evidence="3 4">
    <name type="scientific">Bombardia bombarda</name>
    <dbReference type="NCBI Taxonomy" id="252184"/>
    <lineage>
        <taxon>Eukaryota</taxon>
        <taxon>Fungi</taxon>
        <taxon>Dikarya</taxon>
        <taxon>Ascomycota</taxon>
        <taxon>Pezizomycotina</taxon>
        <taxon>Sordariomycetes</taxon>
        <taxon>Sordariomycetidae</taxon>
        <taxon>Sordariales</taxon>
        <taxon>Lasiosphaeriaceae</taxon>
        <taxon>Bombardia</taxon>
    </lineage>
</organism>
<dbReference type="PANTHER" id="PTHR38110">
    <property type="entry name" value="CHROMOSOME 23, WHOLE GENOME SHOTGUN SEQUENCE"/>
    <property type="match status" value="1"/>
</dbReference>
<sequence>ANQAPSDRTRHVHNFLARGLDLGCWYHACATNPYQDRPNPGCARPARHPQTPLRVPPPLRARLQHHHHRAPPHRRRNQHPPAQPLPEQPAQSPLHRHMHQLRPRPRPHRPHRLDAPAPPRPAPDFQRVAARLPEPNWQVARLGGDILNITNRFLVLNPREGFAVNGICDAWNGLVGDDDDDDDDDDDETLDETYLTLMTDIIPSMADTLRRNGTIYDAHAFHAKAAGMNAERPGVPAEIKNSLAEGMKADTYSQTVTLDVEFKRRVGSGMRWVFERTATKMLEKGRMDVEITICDEGMGLVCWAQQTVLAMDAGRKFRGGGGEGKGKEGIKAAL</sequence>
<feature type="domain" description="Acyl-CoA thioesterase-like C-terminal" evidence="2">
    <location>
        <begin position="183"/>
        <end position="309"/>
    </location>
</feature>
<evidence type="ECO:0000259" key="2">
    <source>
        <dbReference type="Pfam" id="PF20789"/>
    </source>
</evidence>
<accession>A0AA39XKS7</accession>
<name>A0AA39XKS7_9PEZI</name>
<protein>
    <recommendedName>
        <fullName evidence="2">Acyl-CoA thioesterase-like C-terminal domain-containing protein</fullName>
    </recommendedName>
</protein>
<dbReference type="Pfam" id="PF20789">
    <property type="entry name" value="4HBT_3C"/>
    <property type="match status" value="1"/>
</dbReference>
<proteinExistence type="predicted"/>
<feature type="non-terminal residue" evidence="3">
    <location>
        <position position="334"/>
    </location>
</feature>
<dbReference type="EMBL" id="JAULSR010000001">
    <property type="protein sequence ID" value="KAK0635836.1"/>
    <property type="molecule type" value="Genomic_DNA"/>
</dbReference>
<evidence type="ECO:0000313" key="3">
    <source>
        <dbReference type="EMBL" id="KAK0635836.1"/>
    </source>
</evidence>
<evidence type="ECO:0000256" key="1">
    <source>
        <dbReference type="SAM" id="MobiDB-lite"/>
    </source>
</evidence>
<feature type="region of interest" description="Disordered" evidence="1">
    <location>
        <begin position="35"/>
        <end position="125"/>
    </location>
</feature>
<feature type="compositionally biased region" description="Basic residues" evidence="1">
    <location>
        <begin position="62"/>
        <end position="78"/>
    </location>
</feature>
<dbReference type="InterPro" id="IPR049450">
    <property type="entry name" value="ACOT8-like_C"/>
</dbReference>
<comment type="caution">
    <text evidence="3">The sequence shown here is derived from an EMBL/GenBank/DDBJ whole genome shotgun (WGS) entry which is preliminary data.</text>
</comment>
<keyword evidence="4" id="KW-1185">Reference proteome</keyword>
<dbReference type="AlphaFoldDB" id="A0AA39XKS7"/>
<evidence type="ECO:0000313" key="4">
    <source>
        <dbReference type="Proteomes" id="UP001174934"/>
    </source>
</evidence>
<dbReference type="Proteomes" id="UP001174934">
    <property type="component" value="Unassembled WGS sequence"/>
</dbReference>
<feature type="compositionally biased region" description="Basic residues" evidence="1">
    <location>
        <begin position="94"/>
        <end position="111"/>
    </location>
</feature>